<accession>D5J6Y2</accession>
<feature type="signal peptide" evidence="1">
    <location>
        <begin position="1"/>
        <end position="20"/>
    </location>
</feature>
<keyword evidence="1" id="KW-0732">Signal</keyword>
<protein>
    <submittedName>
        <fullName evidence="2">Putative toxin</fullName>
    </submittedName>
</protein>
<sequence length="109" mass="12239">MNSILIAALLCVLAVEMTVSQPGTTDSTCRTEHAHLPKIPGCCEFLGAFRIEMDKLKEDPEESCKRFPDRQTQQECKMQKILTARAKIEPSPQCKDNMLAFMQGKPPSR</sequence>
<dbReference type="AlphaFoldDB" id="D5J6Y2"/>
<dbReference type="ArachnoServer" id="AS001902">
    <property type="toxin name" value="U3-theraphotoxin-Pm1b"/>
</dbReference>
<reference evidence="2" key="1">
    <citation type="journal article" date="2010" name="Cell. Mol. Life Sci.">
        <title>Venom components from Citharischius crawshayi spider (Family Theraphosidae): exploring transcriptome, venomics, and function.</title>
        <authorList>
            <person name="Diego-Garcia E."/>
            <person name="Peigneur S."/>
            <person name="Waelkens E."/>
            <person name="Debaveye S."/>
            <person name="Tytgat J."/>
        </authorList>
    </citation>
    <scope>NUCLEOTIDE SEQUENCE</scope>
    <source>
        <tissue evidence="2">Venom gland</tissue>
    </source>
</reference>
<dbReference type="EMBL" id="GU170877">
    <property type="protein sequence ID" value="ADF28503.1"/>
    <property type="molecule type" value="mRNA"/>
</dbReference>
<name>D5J6Y2_PELMU</name>
<organism evidence="2">
    <name type="scientific">Pelinobius muticus</name>
    <name type="common">King baboon spider</name>
    <name type="synonym">Citharischius crawshayi</name>
    <dbReference type="NCBI Taxonomy" id="753628"/>
    <lineage>
        <taxon>Eukaryota</taxon>
        <taxon>Metazoa</taxon>
        <taxon>Ecdysozoa</taxon>
        <taxon>Arthropoda</taxon>
        <taxon>Chelicerata</taxon>
        <taxon>Arachnida</taxon>
        <taxon>Araneae</taxon>
        <taxon>Mygalomorphae</taxon>
        <taxon>Avicularoidea</taxon>
        <taxon>Theraphosidae</taxon>
        <taxon>Pelinobius</taxon>
    </lineage>
</organism>
<evidence type="ECO:0000313" key="2">
    <source>
        <dbReference type="EMBL" id="ADF28503.1"/>
    </source>
</evidence>
<evidence type="ECO:0000256" key="1">
    <source>
        <dbReference type="SAM" id="SignalP"/>
    </source>
</evidence>
<feature type="chain" id="PRO_5003073613" evidence="1">
    <location>
        <begin position="21"/>
        <end position="109"/>
    </location>
</feature>
<proteinExistence type="evidence at transcript level"/>